<feature type="compositionally biased region" description="Polar residues" evidence="7">
    <location>
        <begin position="484"/>
        <end position="517"/>
    </location>
</feature>
<evidence type="ECO:0000256" key="4">
    <source>
        <dbReference type="ARBA" id="ARBA00023242"/>
    </source>
</evidence>
<dbReference type="GO" id="GO:0000978">
    <property type="term" value="F:RNA polymerase II cis-regulatory region sequence-specific DNA binding"/>
    <property type="evidence" value="ECO:0007669"/>
    <property type="project" value="TreeGrafter"/>
</dbReference>
<sequence>MKNGLPRRLRTAYTNTQLLELEKEFHFNKYLCRPRRIEIAASLDLTERQVKVWFQNRRMKHKRQTLSKQSEDGDDKDSQSSGGKGGKGSDKSLLLQDEAAKKSCQNCELPGGVLGDHIGRGPLSNNNNNNNTNNNNTANSNSNSGASSVTSTSSSLEKLEEDSRSNTSPGPGMLPGKVVVKVEGNSMCSASPGSGTGAKKGSALVKTPCTTPDLSAGPPNLYQGPQNRPRSSPTAATAIATVTASVTSVLQQPPMMAPSSLVQIVRCTAPTGFPSPPQQARAVGDYSTRMTAAQSYSARQQNPVAYSNARDVYQQRLSYNSPETPPAAYRAQGPTPRQNGLNNLVPRNVNQLPTHHPSSRTTYPQNQTSTQIQQQQQYCGPMYNGYTQTDSYTSQGYHRYQGAGYQDHEPYLSSPGSTNYGSAGYQGNLAAYNTELHNHQIQQQQHHAQHQDASNYYYQSQQHQAQTQAQQQPAQHQAHLDYTPPNSNKMAQGSSYYSSASTDTHPQSQTQFAQEQFHSAAVMTPPSSVRTDSSGDHFNSFHHFYSEPPPHSQHHPGENSNSSSDFNFLTNLANDFAPEYYQLS</sequence>
<dbReference type="GO" id="GO:0005634">
    <property type="term" value="C:nucleus"/>
    <property type="evidence" value="ECO:0007669"/>
    <property type="project" value="UniProtKB-SubCell"/>
</dbReference>
<evidence type="ECO:0000259" key="8">
    <source>
        <dbReference type="PROSITE" id="PS50071"/>
    </source>
</evidence>
<comment type="subcellular location">
    <subcellularLocation>
        <location evidence="1 5 6">Nucleus</location>
    </subcellularLocation>
</comment>
<name>A0A482XR91_LAOST</name>
<dbReference type="GO" id="GO:0000981">
    <property type="term" value="F:DNA-binding transcription factor activity, RNA polymerase II-specific"/>
    <property type="evidence" value="ECO:0007669"/>
    <property type="project" value="InterPro"/>
</dbReference>
<feature type="compositionally biased region" description="Low complexity" evidence="7">
    <location>
        <begin position="365"/>
        <end position="375"/>
    </location>
</feature>
<evidence type="ECO:0000313" key="10">
    <source>
        <dbReference type="Proteomes" id="UP000291343"/>
    </source>
</evidence>
<feature type="compositionally biased region" description="Low complexity" evidence="7">
    <location>
        <begin position="459"/>
        <end position="477"/>
    </location>
</feature>
<dbReference type="OrthoDB" id="6159439at2759"/>
<dbReference type="PROSITE" id="PS00027">
    <property type="entry name" value="HOMEOBOX_1"/>
    <property type="match status" value="1"/>
</dbReference>
<comment type="caution">
    <text evidence="9">The sequence shown here is derived from an EMBL/GenBank/DDBJ whole genome shotgun (WGS) entry which is preliminary data.</text>
</comment>
<evidence type="ECO:0000256" key="3">
    <source>
        <dbReference type="ARBA" id="ARBA00023155"/>
    </source>
</evidence>
<feature type="compositionally biased region" description="Low complexity" evidence="7">
    <location>
        <begin position="124"/>
        <end position="155"/>
    </location>
</feature>
<evidence type="ECO:0000256" key="7">
    <source>
        <dbReference type="SAM" id="MobiDB-lite"/>
    </source>
</evidence>
<evidence type="ECO:0000256" key="2">
    <source>
        <dbReference type="ARBA" id="ARBA00023125"/>
    </source>
</evidence>
<dbReference type="InParanoid" id="A0A482XR91"/>
<evidence type="ECO:0000313" key="9">
    <source>
        <dbReference type="EMBL" id="RZF47968.1"/>
    </source>
</evidence>
<dbReference type="STRING" id="195883.A0A482XR91"/>
<proteinExistence type="predicted"/>
<dbReference type="Proteomes" id="UP000291343">
    <property type="component" value="Unassembled WGS sequence"/>
</dbReference>
<dbReference type="InterPro" id="IPR017970">
    <property type="entry name" value="Homeobox_CS"/>
</dbReference>
<dbReference type="PANTHER" id="PTHR45664:SF2">
    <property type="entry name" value="HOMEOTIC PROTEIN PROBOSCIPEDIA"/>
    <property type="match status" value="1"/>
</dbReference>
<organism evidence="9 10">
    <name type="scientific">Laodelphax striatellus</name>
    <name type="common">Small brown planthopper</name>
    <name type="synonym">Delphax striatella</name>
    <dbReference type="NCBI Taxonomy" id="195883"/>
    <lineage>
        <taxon>Eukaryota</taxon>
        <taxon>Metazoa</taxon>
        <taxon>Ecdysozoa</taxon>
        <taxon>Arthropoda</taxon>
        <taxon>Hexapoda</taxon>
        <taxon>Insecta</taxon>
        <taxon>Pterygota</taxon>
        <taxon>Neoptera</taxon>
        <taxon>Paraneoptera</taxon>
        <taxon>Hemiptera</taxon>
        <taxon>Auchenorrhyncha</taxon>
        <taxon>Fulgoroidea</taxon>
        <taxon>Delphacidae</taxon>
        <taxon>Criomorphinae</taxon>
        <taxon>Laodelphax</taxon>
    </lineage>
</organism>
<dbReference type="PROSITE" id="PS50071">
    <property type="entry name" value="HOMEOBOX_2"/>
    <property type="match status" value="1"/>
</dbReference>
<dbReference type="SUPFAM" id="SSF46689">
    <property type="entry name" value="Homeodomain-like"/>
    <property type="match status" value="1"/>
</dbReference>
<evidence type="ECO:0000256" key="1">
    <source>
        <dbReference type="ARBA" id="ARBA00004123"/>
    </source>
</evidence>
<dbReference type="EMBL" id="QKKF02002906">
    <property type="protein sequence ID" value="RZF47968.1"/>
    <property type="molecule type" value="Genomic_DNA"/>
</dbReference>
<keyword evidence="10" id="KW-1185">Reference proteome</keyword>
<evidence type="ECO:0000256" key="6">
    <source>
        <dbReference type="RuleBase" id="RU000682"/>
    </source>
</evidence>
<dbReference type="CDD" id="cd00086">
    <property type="entry name" value="homeodomain"/>
    <property type="match status" value="1"/>
</dbReference>
<feature type="region of interest" description="Disordered" evidence="7">
    <location>
        <begin position="59"/>
        <end position="91"/>
    </location>
</feature>
<feature type="region of interest" description="Disordered" evidence="7">
    <location>
        <begin position="118"/>
        <end position="177"/>
    </location>
</feature>
<dbReference type="PRINTS" id="PR00024">
    <property type="entry name" value="HOMEOBOX"/>
</dbReference>
<feature type="DNA-binding region" description="Homeobox" evidence="5">
    <location>
        <begin position="6"/>
        <end position="65"/>
    </location>
</feature>
<dbReference type="FunFam" id="1.10.10.60:FF:000176">
    <property type="entry name" value="pancreas/duodenum homeobox protein 1"/>
    <property type="match status" value="1"/>
</dbReference>
<feature type="region of interest" description="Disordered" evidence="7">
    <location>
        <begin position="189"/>
        <end position="219"/>
    </location>
</feature>
<dbReference type="Pfam" id="PF00046">
    <property type="entry name" value="Homeodomain"/>
    <property type="match status" value="1"/>
</dbReference>
<reference evidence="9 10" key="1">
    <citation type="journal article" date="2017" name="Gigascience">
        <title>Genome sequence of the small brown planthopper, Laodelphax striatellus.</title>
        <authorList>
            <person name="Zhu J."/>
            <person name="Jiang F."/>
            <person name="Wang X."/>
            <person name="Yang P."/>
            <person name="Bao Y."/>
            <person name="Zhao W."/>
            <person name="Wang W."/>
            <person name="Lu H."/>
            <person name="Wang Q."/>
            <person name="Cui N."/>
            <person name="Li J."/>
            <person name="Chen X."/>
            <person name="Luo L."/>
            <person name="Yu J."/>
            <person name="Kang L."/>
            <person name="Cui F."/>
        </authorList>
    </citation>
    <scope>NUCLEOTIDE SEQUENCE [LARGE SCALE GENOMIC DNA]</scope>
    <source>
        <strain evidence="9">Lst14</strain>
    </source>
</reference>
<keyword evidence="4 5" id="KW-0539">Nucleus</keyword>
<dbReference type="InterPro" id="IPR001356">
    <property type="entry name" value="HD"/>
</dbReference>
<feature type="region of interest" description="Disordered" evidence="7">
    <location>
        <begin position="439"/>
        <end position="566"/>
    </location>
</feature>
<dbReference type="PANTHER" id="PTHR45664">
    <property type="entry name" value="PROTEIN ZERKNUELLT 1-RELATED"/>
    <property type="match status" value="1"/>
</dbReference>
<dbReference type="GO" id="GO:0048513">
    <property type="term" value="P:animal organ development"/>
    <property type="evidence" value="ECO:0007669"/>
    <property type="project" value="UniProtKB-ARBA"/>
</dbReference>
<feature type="domain" description="Homeobox" evidence="8">
    <location>
        <begin position="4"/>
        <end position="64"/>
    </location>
</feature>
<keyword evidence="2 5" id="KW-0238">DNA-binding</keyword>
<protein>
    <recommendedName>
        <fullName evidence="8">Homeobox domain-containing protein</fullName>
    </recommendedName>
</protein>
<dbReference type="Gene3D" id="1.10.10.60">
    <property type="entry name" value="Homeodomain-like"/>
    <property type="match status" value="1"/>
</dbReference>
<keyword evidence="3 5" id="KW-0371">Homeobox</keyword>
<dbReference type="AlphaFoldDB" id="A0A482XR91"/>
<feature type="region of interest" description="Disordered" evidence="7">
    <location>
        <begin position="319"/>
        <end position="375"/>
    </location>
</feature>
<gene>
    <name evidence="9" type="ORF">LSTR_LSTR008772</name>
</gene>
<dbReference type="SMART" id="SM00389">
    <property type="entry name" value="HOX"/>
    <property type="match status" value="1"/>
</dbReference>
<dbReference type="SMR" id="A0A482XR91"/>
<dbReference type="InterPro" id="IPR020479">
    <property type="entry name" value="HD_metazoa"/>
</dbReference>
<evidence type="ECO:0000256" key="5">
    <source>
        <dbReference type="PROSITE-ProRule" id="PRU00108"/>
    </source>
</evidence>
<accession>A0A482XR91</accession>
<dbReference type="InterPro" id="IPR009057">
    <property type="entry name" value="Homeodomain-like_sf"/>
</dbReference>